<evidence type="ECO:0000313" key="8">
    <source>
        <dbReference type="EMBL" id="EFA10466.2"/>
    </source>
</evidence>
<dbReference type="GO" id="GO:0005737">
    <property type="term" value="C:cytoplasm"/>
    <property type="evidence" value="ECO:0007669"/>
    <property type="project" value="UniProtKB-SubCell"/>
</dbReference>
<dbReference type="GO" id="GO:0000184">
    <property type="term" value="P:nuclear-transcribed mRNA catabolic process, nonsense-mediated decay"/>
    <property type="evidence" value="ECO:0000318"/>
    <property type="project" value="GO_Central"/>
</dbReference>
<feature type="compositionally biased region" description="Basic and acidic residues" evidence="6">
    <location>
        <begin position="472"/>
        <end position="495"/>
    </location>
</feature>
<dbReference type="Gene3D" id="1.25.40.10">
    <property type="entry name" value="Tetratricopeptide repeat domain"/>
    <property type="match status" value="1"/>
</dbReference>
<evidence type="ECO:0000256" key="3">
    <source>
        <dbReference type="ARBA" id="ARBA00022490"/>
    </source>
</evidence>
<sequence length="1469" mass="169258">MKRGKPQQEIYRPGSGPLRKSNTGNEESDPDLNLKPKPYTHDDKYKPETITEPHRKPRKPEQMIYVPRAVANAREMSQDNDRHALNGNFDGFTPRSKRYSSRRRGGGENDHDEWRQMRQGSEPRGVSNGAHSRMRDTRSVEPTGPPPRNYEKAHPKPPSGRRHSTIGVESDKRPPHKPINVDKLPPRLRKKMLEDNKLNQAVEDDWNGASLTFQGSSNYHPVGGYYPNTNQNYYQNMGYCTLPNRHRGRGRLQQEGEYRSRTPDLGISSPCNSRPPTPPYGRTRSNDNLNRVDRPASPRNYDYRRNGRERNNRRNYARNRDDRRNQNYEVQEENWDEEERVSQKVETRESTPPVTPPTPEEKIKITVPSSSNTILDWSEEVELHDQLEAEALSDAMTRSSSVASLVDISVKSMPPNINNQKKSKRRSNRRKGRSGSRPRDSSLDNPKSAPRDTTFRAPQEPRGRRNRRHSRDRRDSSYDRRSRNPSRDTSFDRNRRSSTTEPENWREEIRSRQNSEREFSDRSRRNSERETEKINVKKAGVLILPPKQQDVAVTHVDQPRYPEVRKPCQQKSLFDHNNPSKPIIVKSQSSRVSVPGFSDNTETTPPQMYTTDQFGNIRPGWYDENSESFNSCHYPNLIRDIKRADNELQYIMNSGQILINWGTVESLRQFLKEALQYVLCKDLKFCEAENVEQHLWKILYHNIIEVTRKAITNDPGNKEQYKGFLLYLIDEGTSYFEGLLDSLEETYKFKLSNFLGNNNNAQKGLGYVGLALISAQKLLLFLGDLGRYREQVNETSNYGKCRQWYIKAHEINPKNGKPYNQLAVLAVYARRKLDAVYYYMRSLMSSNPVPSAREYLISLFDENRKKYEQGERKRREERLERTKQHMKQKESEDPENTPGSLRHETWIRPDGGRRVHRTTQAVQEQQDSEEEDLAALSSVEVNKRFVISYLHVHGKLITRIGMESFQEAAMQMLKEFRALLQHSPVPLPCNRFLQLLALNMFAIESTQLKDPQLQMQAGYRSELQERALVVSLQMFNLILERCVSLLQESNPENLNSLHQDVHVLLPAVKIWCDWMLCHSAVWNPPPSTQDFRVGSSGDAWSRLATLMNILEKLDQTSVNALVSDYQEGYEQVKLPEDIVLNGFTPLMVNEPDISYAPKDLDVEVAQFALRMNKLLFFGTVFLCGLEPPVLKLEIEDDFREYVSVVCTSNSRESPVTAQDLVRNNDVLMESFSDEEEEEILSGPGEEAPSEVRELLHRKVELERTHRRQELHKQRVKKILSQAVVSVHIEVRPKYLVPDTNCFIDHLDPITTITSSHVYTLMVPIVVLSELEGLSRGGKSPIPSTRSMLDPQHVRKVAQAAKRALNFLKSRPQAVKCVTTKGAVLSSTTFTTEDDSMLDATFKNDDKILATCLVLSKGHREQQQIAENEPKKLVSEVVLLTDDRNLRVKALARDVPVRELLDFMQWAGLG</sequence>
<dbReference type="EMBL" id="KQ971372">
    <property type="protein sequence ID" value="EFA10466.2"/>
    <property type="molecule type" value="Genomic_DNA"/>
</dbReference>
<evidence type="ECO:0000256" key="4">
    <source>
        <dbReference type="ARBA" id="ARBA00023161"/>
    </source>
</evidence>
<feature type="region of interest" description="Disordered" evidence="6">
    <location>
        <begin position="589"/>
        <end position="608"/>
    </location>
</feature>
<comment type="subcellular location">
    <subcellularLocation>
        <location evidence="2">Cytoplasm</location>
    </subcellularLocation>
    <subcellularLocation>
        <location evidence="1">Nucleus</location>
    </subcellularLocation>
</comment>
<evidence type="ECO:0000256" key="6">
    <source>
        <dbReference type="SAM" id="MobiDB-lite"/>
    </source>
</evidence>
<dbReference type="HOGENOM" id="CLU_003530_0_0_1"/>
<dbReference type="GO" id="GO:0042162">
    <property type="term" value="F:telomeric DNA binding"/>
    <property type="evidence" value="ECO:0000318"/>
    <property type="project" value="GO_Central"/>
</dbReference>
<dbReference type="PANTHER" id="PTHR15696:SF0">
    <property type="entry name" value="TELOMERASE-BINDING PROTEIN EST1A"/>
    <property type="match status" value="1"/>
</dbReference>
<dbReference type="InterPro" id="IPR019458">
    <property type="entry name" value="Est1-like_N"/>
</dbReference>
<feature type="compositionally biased region" description="Basic and acidic residues" evidence="6">
    <location>
        <begin position="901"/>
        <end position="913"/>
    </location>
</feature>
<evidence type="ECO:0000256" key="5">
    <source>
        <dbReference type="ARBA" id="ARBA00023242"/>
    </source>
</evidence>
<feature type="region of interest" description="Disordered" evidence="6">
    <location>
        <begin position="245"/>
        <end position="363"/>
    </location>
</feature>
<feature type="compositionally biased region" description="Basic and acidic residues" evidence="6">
    <location>
        <begin position="290"/>
        <end position="326"/>
    </location>
</feature>
<feature type="compositionally biased region" description="Basic and acidic residues" evidence="6">
    <location>
        <begin position="39"/>
        <end position="54"/>
    </location>
</feature>
<accession>D6WZS1</accession>
<dbReference type="eggNOG" id="KOG2162">
    <property type="taxonomic scope" value="Eukaryota"/>
</dbReference>
<dbReference type="FunCoup" id="D6WZS1">
    <property type="interactions" value="1430"/>
</dbReference>
<feature type="compositionally biased region" description="Basic and acidic residues" evidence="6">
    <location>
        <begin position="867"/>
        <end position="891"/>
    </location>
</feature>
<dbReference type="Proteomes" id="UP000007266">
    <property type="component" value="Linkage group 9"/>
</dbReference>
<dbReference type="SMART" id="SM00670">
    <property type="entry name" value="PINc"/>
    <property type="match status" value="1"/>
</dbReference>
<dbReference type="CDD" id="cd09885">
    <property type="entry name" value="PIN_Smg6-like"/>
    <property type="match status" value="1"/>
</dbReference>
<feature type="compositionally biased region" description="Acidic residues" evidence="6">
    <location>
        <begin position="330"/>
        <end position="339"/>
    </location>
</feature>
<feature type="compositionally biased region" description="Basic and acidic residues" evidence="6">
    <location>
        <begin position="449"/>
        <end position="463"/>
    </location>
</feature>
<evidence type="ECO:0000259" key="7">
    <source>
        <dbReference type="SMART" id="SM00670"/>
    </source>
</evidence>
<dbReference type="GO" id="GO:0005697">
    <property type="term" value="C:telomerase holoenzyme complex"/>
    <property type="evidence" value="ECO:0000318"/>
    <property type="project" value="GO_Central"/>
</dbReference>
<feature type="domain" description="PIN" evidence="7">
    <location>
        <begin position="1293"/>
        <end position="1447"/>
    </location>
</feature>
<dbReference type="InterPro" id="IPR045153">
    <property type="entry name" value="Est1/Ebs1-like"/>
</dbReference>
<dbReference type="Pfam" id="PF10373">
    <property type="entry name" value="EST1_DNA_bind"/>
    <property type="match status" value="1"/>
</dbReference>
<keyword evidence="3" id="KW-0963">Cytoplasm</keyword>
<dbReference type="Pfam" id="PF13638">
    <property type="entry name" value="PIN_4"/>
    <property type="match status" value="1"/>
</dbReference>
<feature type="compositionally biased region" description="Basic residues" evidence="6">
    <location>
        <begin position="421"/>
        <end position="436"/>
    </location>
</feature>
<feature type="compositionally biased region" description="Basic and acidic residues" evidence="6">
    <location>
        <begin position="503"/>
        <end position="532"/>
    </location>
</feature>
<dbReference type="STRING" id="7070.D6WZS1"/>
<dbReference type="OMA" id="MQHSQTM"/>
<keyword evidence="9" id="KW-1185">Reference proteome</keyword>
<feature type="region of interest" description="Disordered" evidence="6">
    <location>
        <begin position="867"/>
        <end position="931"/>
    </location>
</feature>
<evidence type="ECO:0000313" key="9">
    <source>
        <dbReference type="Proteomes" id="UP000007266"/>
    </source>
</evidence>
<reference evidence="8 9" key="2">
    <citation type="journal article" date="2010" name="Nucleic Acids Res.">
        <title>BeetleBase in 2010: revisions to provide comprehensive genomic information for Tribolium castaneum.</title>
        <authorList>
            <person name="Kim H.S."/>
            <person name="Murphy T."/>
            <person name="Xia J."/>
            <person name="Caragea D."/>
            <person name="Park Y."/>
            <person name="Beeman R.W."/>
            <person name="Lorenzen M.D."/>
            <person name="Butcher S."/>
            <person name="Manak J.R."/>
            <person name="Brown S.J."/>
        </authorList>
    </citation>
    <scope>GENOME REANNOTATION</scope>
    <source>
        <strain evidence="8 9">Georgia GA2</strain>
    </source>
</reference>
<feature type="compositionally biased region" description="Basic and acidic residues" evidence="6">
    <location>
        <begin position="340"/>
        <end position="349"/>
    </location>
</feature>
<reference evidence="8 9" key="1">
    <citation type="journal article" date="2008" name="Nature">
        <title>The genome of the model beetle and pest Tribolium castaneum.</title>
        <authorList>
            <consortium name="Tribolium Genome Sequencing Consortium"/>
            <person name="Richards S."/>
            <person name="Gibbs R.A."/>
            <person name="Weinstock G.M."/>
            <person name="Brown S.J."/>
            <person name="Denell R."/>
            <person name="Beeman R.W."/>
            <person name="Gibbs R."/>
            <person name="Beeman R.W."/>
            <person name="Brown S.J."/>
            <person name="Bucher G."/>
            <person name="Friedrich M."/>
            <person name="Grimmelikhuijzen C.J."/>
            <person name="Klingler M."/>
            <person name="Lorenzen M."/>
            <person name="Richards S."/>
            <person name="Roth S."/>
            <person name="Schroder R."/>
            <person name="Tautz D."/>
            <person name="Zdobnov E.M."/>
            <person name="Muzny D."/>
            <person name="Gibbs R.A."/>
            <person name="Weinstock G.M."/>
            <person name="Attaway T."/>
            <person name="Bell S."/>
            <person name="Buhay C.J."/>
            <person name="Chandrabose M.N."/>
            <person name="Chavez D."/>
            <person name="Clerk-Blankenburg K.P."/>
            <person name="Cree A."/>
            <person name="Dao M."/>
            <person name="Davis C."/>
            <person name="Chacko J."/>
            <person name="Dinh H."/>
            <person name="Dugan-Rocha S."/>
            <person name="Fowler G."/>
            <person name="Garner T.T."/>
            <person name="Garnes J."/>
            <person name="Gnirke A."/>
            <person name="Hawes A."/>
            <person name="Hernandez J."/>
            <person name="Hines S."/>
            <person name="Holder M."/>
            <person name="Hume J."/>
            <person name="Jhangiani S.N."/>
            <person name="Joshi V."/>
            <person name="Khan Z.M."/>
            <person name="Jackson L."/>
            <person name="Kovar C."/>
            <person name="Kowis A."/>
            <person name="Lee S."/>
            <person name="Lewis L.R."/>
            <person name="Margolis J."/>
            <person name="Morgan M."/>
            <person name="Nazareth L.V."/>
            <person name="Nguyen N."/>
            <person name="Okwuonu G."/>
            <person name="Parker D."/>
            <person name="Richards S."/>
            <person name="Ruiz S.J."/>
            <person name="Santibanez J."/>
            <person name="Savard J."/>
            <person name="Scherer S.E."/>
            <person name="Schneider B."/>
            <person name="Sodergren E."/>
            <person name="Tautz D."/>
            <person name="Vattahil S."/>
            <person name="Villasana D."/>
            <person name="White C.S."/>
            <person name="Wright R."/>
            <person name="Park Y."/>
            <person name="Beeman R.W."/>
            <person name="Lord J."/>
            <person name="Oppert B."/>
            <person name="Lorenzen M."/>
            <person name="Brown S."/>
            <person name="Wang L."/>
            <person name="Savard J."/>
            <person name="Tautz D."/>
            <person name="Richards S."/>
            <person name="Weinstock G."/>
            <person name="Gibbs R.A."/>
            <person name="Liu Y."/>
            <person name="Worley K."/>
            <person name="Weinstock G."/>
            <person name="Elsik C.G."/>
            <person name="Reese J.T."/>
            <person name="Elhaik E."/>
            <person name="Landan G."/>
            <person name="Graur D."/>
            <person name="Arensburger P."/>
            <person name="Atkinson P."/>
            <person name="Beeman R.W."/>
            <person name="Beidler J."/>
            <person name="Brown S.J."/>
            <person name="Demuth J.P."/>
            <person name="Drury D.W."/>
            <person name="Du Y.Z."/>
            <person name="Fujiwara H."/>
            <person name="Lorenzen M."/>
            <person name="Maselli V."/>
            <person name="Osanai M."/>
            <person name="Park Y."/>
            <person name="Robertson H.M."/>
            <person name="Tu Z."/>
            <person name="Wang J.J."/>
            <person name="Wang S."/>
            <person name="Richards S."/>
            <person name="Song H."/>
            <person name="Zhang L."/>
            <person name="Sodergren E."/>
            <person name="Werner D."/>
            <person name="Stanke M."/>
            <person name="Morgenstern B."/>
            <person name="Solovyev V."/>
            <person name="Kosarev P."/>
            <person name="Brown G."/>
            <person name="Chen H.C."/>
            <person name="Ermolaeva O."/>
            <person name="Hlavina W."/>
            <person name="Kapustin Y."/>
            <person name="Kiryutin B."/>
            <person name="Kitts P."/>
            <person name="Maglott D."/>
            <person name="Pruitt K."/>
            <person name="Sapojnikov V."/>
            <person name="Souvorov A."/>
            <person name="Mackey A.J."/>
            <person name="Waterhouse R.M."/>
            <person name="Wyder S."/>
            <person name="Zdobnov E.M."/>
            <person name="Zdobnov E.M."/>
            <person name="Wyder S."/>
            <person name="Kriventseva E.V."/>
            <person name="Kadowaki T."/>
            <person name="Bork P."/>
            <person name="Aranda M."/>
            <person name="Bao R."/>
            <person name="Beermann A."/>
            <person name="Berns N."/>
            <person name="Bolognesi R."/>
            <person name="Bonneton F."/>
            <person name="Bopp D."/>
            <person name="Brown S.J."/>
            <person name="Bucher G."/>
            <person name="Butts T."/>
            <person name="Chaumot A."/>
            <person name="Denell R.E."/>
            <person name="Ferrier D.E."/>
            <person name="Friedrich M."/>
            <person name="Gordon C.M."/>
            <person name="Jindra M."/>
            <person name="Klingler M."/>
            <person name="Lan Q."/>
            <person name="Lattorff H.M."/>
            <person name="Laudet V."/>
            <person name="von Levetsow C."/>
            <person name="Liu Z."/>
            <person name="Lutz R."/>
            <person name="Lynch J.A."/>
            <person name="da Fonseca R.N."/>
            <person name="Posnien N."/>
            <person name="Reuter R."/>
            <person name="Roth S."/>
            <person name="Savard J."/>
            <person name="Schinko J.B."/>
            <person name="Schmitt C."/>
            <person name="Schoppmeier M."/>
            <person name="Schroder R."/>
            <person name="Shippy T.D."/>
            <person name="Simonnet F."/>
            <person name="Marques-Souza H."/>
            <person name="Tautz D."/>
            <person name="Tomoyasu Y."/>
            <person name="Trauner J."/>
            <person name="Van der Zee M."/>
            <person name="Vervoort M."/>
            <person name="Wittkopp N."/>
            <person name="Wimmer E.A."/>
            <person name="Yang X."/>
            <person name="Jones A.K."/>
            <person name="Sattelle D.B."/>
            <person name="Ebert P.R."/>
            <person name="Nelson D."/>
            <person name="Scott J.G."/>
            <person name="Beeman R.W."/>
            <person name="Muthukrishnan S."/>
            <person name="Kramer K.J."/>
            <person name="Arakane Y."/>
            <person name="Beeman R.W."/>
            <person name="Zhu Q."/>
            <person name="Hogenkamp D."/>
            <person name="Dixit R."/>
            <person name="Oppert B."/>
            <person name="Jiang H."/>
            <person name="Zou Z."/>
            <person name="Marshall J."/>
            <person name="Elpidina E."/>
            <person name="Vinokurov K."/>
            <person name="Oppert C."/>
            <person name="Zou Z."/>
            <person name="Evans J."/>
            <person name="Lu Z."/>
            <person name="Zhao P."/>
            <person name="Sumathipala N."/>
            <person name="Altincicek B."/>
            <person name="Vilcinskas A."/>
            <person name="Williams M."/>
            <person name="Hultmark D."/>
            <person name="Hetru C."/>
            <person name="Jiang H."/>
            <person name="Grimmelikhuijzen C.J."/>
            <person name="Hauser F."/>
            <person name="Cazzamali G."/>
            <person name="Williamson M."/>
            <person name="Park Y."/>
            <person name="Li B."/>
            <person name="Tanaka Y."/>
            <person name="Predel R."/>
            <person name="Neupert S."/>
            <person name="Schachtner J."/>
            <person name="Verleyen P."/>
            <person name="Raible F."/>
            <person name="Bork P."/>
            <person name="Friedrich M."/>
            <person name="Walden K.K."/>
            <person name="Robertson H.M."/>
            <person name="Angeli S."/>
            <person name="Foret S."/>
            <person name="Bucher G."/>
            <person name="Schuetz S."/>
            <person name="Maleszka R."/>
            <person name="Wimmer E.A."/>
            <person name="Beeman R.W."/>
            <person name="Lorenzen M."/>
            <person name="Tomoyasu Y."/>
            <person name="Miller S.C."/>
            <person name="Grossmann D."/>
            <person name="Bucher G."/>
        </authorList>
    </citation>
    <scope>NUCLEOTIDE SEQUENCE [LARGE SCALE GENOMIC DNA]</scope>
    <source>
        <strain evidence="8 9">Georgia GA2</strain>
    </source>
</reference>
<proteinExistence type="predicted"/>
<dbReference type="GO" id="GO:0070034">
    <property type="term" value="F:telomerase RNA binding"/>
    <property type="evidence" value="ECO:0000318"/>
    <property type="project" value="GO_Central"/>
</dbReference>
<evidence type="ECO:0000256" key="1">
    <source>
        <dbReference type="ARBA" id="ARBA00004123"/>
    </source>
</evidence>
<dbReference type="InterPro" id="IPR018834">
    <property type="entry name" value="DNA/RNA-bd_Est1-type"/>
</dbReference>
<feature type="region of interest" description="Disordered" evidence="6">
    <location>
        <begin position="1"/>
        <end position="187"/>
    </location>
</feature>
<gene>
    <name evidence="8" type="primary">AUGUSTUS-3.0.2_12712</name>
    <name evidence="8" type="ORF">TcasGA2_TC012712</name>
</gene>
<evidence type="ECO:0000256" key="2">
    <source>
        <dbReference type="ARBA" id="ARBA00004496"/>
    </source>
</evidence>
<feature type="compositionally biased region" description="Basic residues" evidence="6">
    <location>
        <begin position="95"/>
        <end position="104"/>
    </location>
</feature>
<dbReference type="SUPFAM" id="SSF48452">
    <property type="entry name" value="TPR-like"/>
    <property type="match status" value="1"/>
</dbReference>
<dbReference type="FunFam" id="3.40.50.1010:FF:000047">
    <property type="entry name" value="Blast:Telomerase-binding protein EST1A"/>
    <property type="match status" value="1"/>
</dbReference>
<keyword evidence="5" id="KW-0539">Nucleus</keyword>
<dbReference type="InParanoid" id="D6WZS1"/>
<feature type="region of interest" description="Disordered" evidence="6">
    <location>
        <begin position="411"/>
        <end position="532"/>
    </location>
</feature>
<feature type="compositionally biased region" description="Basic and acidic residues" evidence="6">
    <location>
        <begin position="105"/>
        <end position="116"/>
    </location>
</feature>
<dbReference type="Pfam" id="PF10374">
    <property type="entry name" value="EST1"/>
    <property type="match status" value="1"/>
</dbReference>
<name>D6WZS1_TRICA</name>
<dbReference type="Gene3D" id="3.40.50.1010">
    <property type="entry name" value="5'-nuclease"/>
    <property type="match status" value="1"/>
</dbReference>
<dbReference type="PANTHER" id="PTHR15696">
    <property type="entry name" value="SMG-7 SUPPRESSOR WITH MORPHOLOGICAL EFFECT ON GENITALIA PROTEIN 7"/>
    <property type="match status" value="1"/>
</dbReference>
<protein>
    <submittedName>
        <fullName evidence="8">Telomerase-binding protein EST1A-like Protein</fullName>
    </submittedName>
</protein>
<keyword evidence="4" id="KW-0866">Nonsense-mediated mRNA decay</keyword>
<dbReference type="InterPro" id="IPR011990">
    <property type="entry name" value="TPR-like_helical_dom_sf"/>
</dbReference>
<feature type="compositionally biased region" description="Basic and acidic residues" evidence="6">
    <location>
        <begin position="252"/>
        <end position="262"/>
    </location>
</feature>
<dbReference type="InterPro" id="IPR002716">
    <property type="entry name" value="PIN_dom"/>
</dbReference>
<dbReference type="SUPFAM" id="SSF88723">
    <property type="entry name" value="PIN domain-like"/>
    <property type="match status" value="1"/>
</dbReference>
<organism evidence="8 9">
    <name type="scientific">Tribolium castaneum</name>
    <name type="common">Red flour beetle</name>
    <dbReference type="NCBI Taxonomy" id="7070"/>
    <lineage>
        <taxon>Eukaryota</taxon>
        <taxon>Metazoa</taxon>
        <taxon>Ecdysozoa</taxon>
        <taxon>Arthropoda</taxon>
        <taxon>Hexapoda</taxon>
        <taxon>Insecta</taxon>
        <taxon>Pterygota</taxon>
        <taxon>Neoptera</taxon>
        <taxon>Endopterygota</taxon>
        <taxon>Coleoptera</taxon>
        <taxon>Polyphaga</taxon>
        <taxon>Cucujiformia</taxon>
        <taxon>Tenebrionidae</taxon>
        <taxon>Tenebrionidae incertae sedis</taxon>
        <taxon>Tribolium</taxon>
    </lineage>
</organism>
<dbReference type="InterPro" id="IPR029060">
    <property type="entry name" value="PIN-like_dom_sf"/>
</dbReference>